<dbReference type="RefSeq" id="XP_041161619.1">
    <property type="nucleotide sequence ID" value="XM_041300007.1"/>
</dbReference>
<feature type="region of interest" description="Disordered" evidence="6">
    <location>
        <begin position="1542"/>
        <end position="1567"/>
    </location>
</feature>
<dbReference type="InterPro" id="IPR027417">
    <property type="entry name" value="P-loop_NTPase"/>
</dbReference>
<organism evidence="9 10">
    <name type="scientific">Suillus plorans</name>
    <dbReference type="NCBI Taxonomy" id="116603"/>
    <lineage>
        <taxon>Eukaryota</taxon>
        <taxon>Fungi</taxon>
        <taxon>Dikarya</taxon>
        <taxon>Basidiomycota</taxon>
        <taxon>Agaricomycotina</taxon>
        <taxon>Agaricomycetes</taxon>
        <taxon>Agaricomycetidae</taxon>
        <taxon>Boletales</taxon>
        <taxon>Suillineae</taxon>
        <taxon>Suillaceae</taxon>
        <taxon>Suillus</taxon>
    </lineage>
</organism>
<dbReference type="GO" id="GO:0005524">
    <property type="term" value="F:ATP binding"/>
    <property type="evidence" value="ECO:0007669"/>
    <property type="project" value="UniProtKB-KW"/>
</dbReference>
<evidence type="ECO:0000256" key="4">
    <source>
        <dbReference type="ARBA" id="ARBA00034617"/>
    </source>
</evidence>
<feature type="region of interest" description="Disordered" evidence="6">
    <location>
        <begin position="1036"/>
        <end position="1061"/>
    </location>
</feature>
<keyword evidence="10" id="KW-1185">Reference proteome</keyword>
<comment type="catalytic activity">
    <reaction evidence="4">
        <text>Couples ATP hydrolysis with the unwinding of duplex DNA by translocating in the 3'-5' direction.</text>
        <dbReference type="EC" id="5.6.2.4"/>
    </reaction>
</comment>
<dbReference type="SMART" id="SM00487">
    <property type="entry name" value="DEXDc"/>
    <property type="match status" value="1"/>
</dbReference>
<reference evidence="9" key="1">
    <citation type="journal article" date="2020" name="New Phytol.">
        <title>Comparative genomics reveals dynamic genome evolution in host specialist ectomycorrhizal fungi.</title>
        <authorList>
            <person name="Lofgren L.A."/>
            <person name="Nguyen N.H."/>
            <person name="Vilgalys R."/>
            <person name="Ruytinx J."/>
            <person name="Liao H.L."/>
            <person name="Branco S."/>
            <person name="Kuo A."/>
            <person name="LaButti K."/>
            <person name="Lipzen A."/>
            <person name="Andreopoulos W."/>
            <person name="Pangilinan J."/>
            <person name="Riley R."/>
            <person name="Hundley H."/>
            <person name="Na H."/>
            <person name="Barry K."/>
            <person name="Grigoriev I.V."/>
            <person name="Stajich J.E."/>
            <person name="Kennedy P.G."/>
        </authorList>
    </citation>
    <scope>NUCLEOTIDE SEQUENCE</scope>
    <source>
        <strain evidence="9">S12</strain>
    </source>
</reference>
<dbReference type="GO" id="GO:0003676">
    <property type="term" value="F:nucleic acid binding"/>
    <property type="evidence" value="ECO:0007669"/>
    <property type="project" value="InterPro"/>
</dbReference>
<dbReference type="GO" id="GO:0009378">
    <property type="term" value="F:four-way junction helicase activity"/>
    <property type="evidence" value="ECO:0007669"/>
    <property type="project" value="TreeGrafter"/>
</dbReference>
<keyword evidence="2" id="KW-0547">Nucleotide-binding</keyword>
<comment type="caution">
    <text evidence="9">The sequence shown here is derived from an EMBL/GenBank/DDBJ whole genome shotgun (WGS) entry which is preliminary data.</text>
</comment>
<feature type="domain" description="Helicase ATP-binding" evidence="7">
    <location>
        <begin position="1111"/>
        <end position="1278"/>
    </location>
</feature>
<dbReference type="PANTHER" id="PTHR13710:SF154">
    <property type="entry name" value="RECQ HELICASE, PUTATIVE (AFU_ORTHOLOGUE AFUA_6G14720)-RELATED"/>
    <property type="match status" value="1"/>
</dbReference>
<feature type="region of interest" description="Disordered" evidence="6">
    <location>
        <begin position="1001"/>
        <end position="1021"/>
    </location>
</feature>
<feature type="compositionally biased region" description="Pro residues" evidence="6">
    <location>
        <begin position="1542"/>
        <end position="1554"/>
    </location>
</feature>
<dbReference type="GO" id="GO:0000724">
    <property type="term" value="P:double-strand break repair via homologous recombination"/>
    <property type="evidence" value="ECO:0007669"/>
    <property type="project" value="TreeGrafter"/>
</dbReference>
<dbReference type="SUPFAM" id="SSF52540">
    <property type="entry name" value="P-loop containing nucleoside triphosphate hydrolases"/>
    <property type="match status" value="1"/>
</dbReference>
<dbReference type="InterPro" id="IPR014001">
    <property type="entry name" value="Helicase_ATP-bd"/>
</dbReference>
<evidence type="ECO:0000256" key="6">
    <source>
        <dbReference type="SAM" id="MobiDB-lite"/>
    </source>
</evidence>
<feature type="compositionally biased region" description="Polar residues" evidence="6">
    <location>
        <begin position="970"/>
        <end position="983"/>
    </location>
</feature>
<name>A0A9P7DJ75_9AGAM</name>
<dbReference type="PROSITE" id="PS51192">
    <property type="entry name" value="HELICASE_ATP_BIND_1"/>
    <property type="match status" value="1"/>
</dbReference>
<dbReference type="GO" id="GO:0005694">
    <property type="term" value="C:chromosome"/>
    <property type="evidence" value="ECO:0007669"/>
    <property type="project" value="TreeGrafter"/>
</dbReference>
<evidence type="ECO:0000256" key="5">
    <source>
        <dbReference type="ARBA" id="ARBA00034808"/>
    </source>
</evidence>
<dbReference type="GO" id="GO:0005737">
    <property type="term" value="C:cytoplasm"/>
    <property type="evidence" value="ECO:0007669"/>
    <property type="project" value="TreeGrafter"/>
</dbReference>
<evidence type="ECO:0000256" key="3">
    <source>
        <dbReference type="ARBA" id="ARBA00022840"/>
    </source>
</evidence>
<evidence type="ECO:0000259" key="7">
    <source>
        <dbReference type="PROSITE" id="PS51192"/>
    </source>
</evidence>
<dbReference type="PANTHER" id="PTHR13710">
    <property type="entry name" value="DNA HELICASE RECQ FAMILY MEMBER"/>
    <property type="match status" value="1"/>
</dbReference>
<dbReference type="OrthoDB" id="2674601at2759"/>
<dbReference type="InterPro" id="IPR001650">
    <property type="entry name" value="Helicase_C-like"/>
</dbReference>
<evidence type="ECO:0000313" key="9">
    <source>
        <dbReference type="EMBL" id="KAG1795966.1"/>
    </source>
</evidence>
<dbReference type="GeneID" id="64593771"/>
<dbReference type="SMART" id="SM00490">
    <property type="entry name" value="HELICc"/>
    <property type="match status" value="1"/>
</dbReference>
<gene>
    <name evidence="9" type="ORF">HD556DRAFT_1307192</name>
</gene>
<dbReference type="EMBL" id="JABBWE010000020">
    <property type="protein sequence ID" value="KAG1795966.1"/>
    <property type="molecule type" value="Genomic_DNA"/>
</dbReference>
<keyword evidence="3" id="KW-0067">ATP-binding</keyword>
<accession>A0A9P7DJ75</accession>
<feature type="region of interest" description="Disordered" evidence="6">
    <location>
        <begin position="900"/>
        <end position="985"/>
    </location>
</feature>
<proteinExistence type="inferred from homology"/>
<dbReference type="InterPro" id="IPR011545">
    <property type="entry name" value="DEAD/DEAH_box_helicase_dom"/>
</dbReference>
<evidence type="ECO:0000256" key="2">
    <source>
        <dbReference type="ARBA" id="ARBA00022741"/>
    </source>
</evidence>
<sequence length="1812" mass="202879">MTPEEVKLPAPGGPPVQLIAKPSEGLACTASVKCTYCVKDLQTMQKHGRKTHASSLLGEVQYRPCLVQRIFTAVRNEYFQIGQNVVPGVQPDLKAILQATFLPAHDVPLVVAPDTERERTPLVRCMGWDKFMPDIRMNPVQRRAADAIKKKHSPEEHGGLLARLAGAIQDHMAKASRILDGHPHKLTLSKVLLYGDAIPRDHLGILRNNHWRPVSDDNQEYPNFMIQLIRCIVRIHLGFPPLQFSFALSPRQTTCLENLLAVLGDDTSTPRKRMLAYHELAWSLVDTDPTLCVTDRWANPIQRAVWLRALRADGNFTEAAYFTPDLAKLKYLCNATSLLEALLDKDKDTDSVHADDYDRVARIHDRVLRLGPPTTFNFIYEMQQYASSLAFNQMKEPNVYVDAEVKSITIGTQTMEMDKLREGMQVILRDFKQRYSALTDDNVVLKCVPDHVKDDHTNTTRGYSFLSEEPFYQKRHSLFFFLVKYYNLAMVDNEGRLSWNIPGIKELLRRTSRVWEPLYHLLYITTHISCRGTQFIDHQVCNADRHRNLFVGGNEMFILTGYSKKTGITDRDSCTPGFVPKDVSFWVLEMLGGGLRTAEAILAGVAYGEEAEHLYRTYLCVVEGQRISAAKFSDSLQQWNQDYFSCRWGLRDFRQGTVTMGREFIAPDNSYDEADSILAESADHSTSIDHGHYAVVQGGVPRLSNNSMCKHRWLGDQWHSLLGLGPFPPPEAIRISKRNVSNGTTFQSMSSQLTKSMQAYLDSFFRNEFQQTLKDSISVVLQQHSEQMAINHVCTTGLPSTSQAVQPLDLNGNLEDLFPKGILSQGASSKAGTEWLVNSNAASTAVLSPAASGFIECGSLLSDSPLPASSIKSISLSGSMDDILWPSSDQIDVLVTPDRKGKGRAYEPDQPLPSVAQSGPSRKRGRADSIDELKSSSISPIPDRKGKSRAYEPGQPRSLASRINVDRMVQPQSSMESESSTGQLAAPVYRSRKHVAEHAIQMEDEEDQQQQQSRSLKRLRRHESYDEKVDLEVISISSSDDCPSGRTASTKDIDLSSDDDDDFIIDETTEPASSPPEEVQEMREKIREAIRYLRKDPAATEMSRAQMDAMIAVMIEPLDLMIAMKTGGGKSMLWMVPSVLDDDVKCMVVCPFVALLEEQYAKTVAAGLRCHNYSRSKDVPDNVQVLFIQVEHCSSDRFASCSSVFDSLLTSPLGRKFKRVFVDEFHDIINCHPNRTGKWKILAKQFSNISMQIVLLSATIPPHRLELFIKPFGLKAKDITKIRSSTNRPEIGIHVVPVHPIAAYQSLGHLVSALKGRLVDEERMLVFFYSQGDAECFAIQHKCAVYHSNLWEAGNTKAYNLDLWDRGESKIMACTTAFAQGIDRSNVRYVVIFRPAYGLIVNNQMMGRAGRDGKESHVFFVTDDNAIVTFRGVKTGQENCLEELHDVVHGEECRRYTTMVCMDGIDFASRCTEQPGSIPCDVCSPDSPTQRFAMEAIQAPLEPMSVEGSTSNNNANVLQTAPLPFVQASVLHETFKGVMEPAPVPAPAPAPAPVQPSSQGSSEMYDYSNSQITPSQALVLDAMEVIHKPRASRSENDNPFMAASQPCQSTSSRVVLPPPSSLPCDSRTFADRAARVNQASMSRLAKTSRLNKYMQVLKDHCPLHFGMTAKLVLDANDINCPYTNSVPMNEYYVFKRMFTFAPFTYCFQCCLPQSKNHNGEQPACHAGYVYKKKSPCPFAGFIFKAVFCMWHEERFRTLLVRDVAGGATLSTLDEFIAWAIEEHAEEGKYNNCLEAFLWFCGEIEKVKPNFFI</sequence>
<evidence type="ECO:0000313" key="10">
    <source>
        <dbReference type="Proteomes" id="UP000719766"/>
    </source>
</evidence>
<feature type="compositionally biased region" description="Polar residues" evidence="6">
    <location>
        <begin position="1036"/>
        <end position="1048"/>
    </location>
</feature>
<dbReference type="Pfam" id="PF00271">
    <property type="entry name" value="Helicase_C"/>
    <property type="match status" value="1"/>
</dbReference>
<dbReference type="Pfam" id="PF00270">
    <property type="entry name" value="DEAD"/>
    <property type="match status" value="1"/>
</dbReference>
<comment type="similarity">
    <text evidence="1">Belongs to the helicase family. RecQ subfamily.</text>
</comment>
<dbReference type="GO" id="GO:0043138">
    <property type="term" value="F:3'-5' DNA helicase activity"/>
    <property type="evidence" value="ECO:0007669"/>
    <property type="project" value="UniProtKB-EC"/>
</dbReference>
<protein>
    <recommendedName>
        <fullName evidence="5">DNA 3'-5' helicase</fullName>
        <ecNumber evidence="5">5.6.2.4</ecNumber>
    </recommendedName>
</protein>
<evidence type="ECO:0000259" key="8">
    <source>
        <dbReference type="PROSITE" id="PS51194"/>
    </source>
</evidence>
<dbReference type="PROSITE" id="PS51194">
    <property type="entry name" value="HELICASE_CTER"/>
    <property type="match status" value="1"/>
</dbReference>
<evidence type="ECO:0000256" key="1">
    <source>
        <dbReference type="ARBA" id="ARBA00005446"/>
    </source>
</evidence>
<dbReference type="Proteomes" id="UP000719766">
    <property type="component" value="Unassembled WGS sequence"/>
</dbReference>
<feature type="domain" description="Helicase C-terminal" evidence="8">
    <location>
        <begin position="1306"/>
        <end position="1452"/>
    </location>
</feature>
<dbReference type="EC" id="5.6.2.4" evidence="5"/>
<dbReference type="Gene3D" id="3.40.50.300">
    <property type="entry name" value="P-loop containing nucleotide triphosphate hydrolases"/>
    <property type="match status" value="2"/>
</dbReference>